<proteinExistence type="predicted"/>
<accession>C3YBE2</accession>
<dbReference type="InterPro" id="IPR036719">
    <property type="entry name" value="Neuro-gated_channel_TM_sf"/>
</dbReference>
<feature type="chain" id="PRO_5002934984" description="Neurotransmitter-gated ion-channel transmembrane domain-containing protein" evidence="3">
    <location>
        <begin position="26"/>
        <end position="227"/>
    </location>
</feature>
<feature type="transmembrane region" description="Helical" evidence="2">
    <location>
        <begin position="209"/>
        <end position="226"/>
    </location>
</feature>
<evidence type="ECO:0000256" key="3">
    <source>
        <dbReference type="SAM" id="SignalP"/>
    </source>
</evidence>
<feature type="compositionally biased region" description="Polar residues" evidence="1">
    <location>
        <begin position="148"/>
        <end position="165"/>
    </location>
</feature>
<reference evidence="4" key="1">
    <citation type="journal article" date="2008" name="Nature">
        <title>The amphioxus genome and the evolution of the chordate karyotype.</title>
        <authorList>
            <consortium name="US DOE Joint Genome Institute (JGI-PGF)"/>
            <person name="Putnam N.H."/>
            <person name="Butts T."/>
            <person name="Ferrier D.E.K."/>
            <person name="Furlong R.F."/>
            <person name="Hellsten U."/>
            <person name="Kawashima T."/>
            <person name="Robinson-Rechavi M."/>
            <person name="Shoguchi E."/>
            <person name="Terry A."/>
            <person name="Yu J.-K."/>
            <person name="Benito-Gutierrez E.L."/>
            <person name="Dubchak I."/>
            <person name="Garcia-Fernandez J."/>
            <person name="Gibson-Brown J.J."/>
            <person name="Grigoriev I.V."/>
            <person name="Horton A.C."/>
            <person name="de Jong P.J."/>
            <person name="Jurka J."/>
            <person name="Kapitonov V.V."/>
            <person name="Kohara Y."/>
            <person name="Kuroki Y."/>
            <person name="Lindquist E."/>
            <person name="Lucas S."/>
            <person name="Osoegawa K."/>
            <person name="Pennacchio L.A."/>
            <person name="Salamov A.A."/>
            <person name="Satou Y."/>
            <person name="Sauka-Spengler T."/>
            <person name="Schmutz J."/>
            <person name="Shin-I T."/>
            <person name="Toyoda A."/>
            <person name="Bronner-Fraser M."/>
            <person name="Fujiyama A."/>
            <person name="Holland L.Z."/>
            <person name="Holland P.W.H."/>
            <person name="Satoh N."/>
            <person name="Rokhsar D.S."/>
        </authorList>
    </citation>
    <scope>NUCLEOTIDE SEQUENCE [LARGE SCALE GENOMIC DNA]</scope>
    <source>
        <strain evidence="4">S238N-H82</strain>
        <tissue evidence="4">Testes</tissue>
    </source>
</reference>
<organism>
    <name type="scientific">Branchiostoma floridae</name>
    <name type="common">Florida lancelet</name>
    <name type="synonym">Amphioxus</name>
    <dbReference type="NCBI Taxonomy" id="7739"/>
    <lineage>
        <taxon>Eukaryota</taxon>
        <taxon>Metazoa</taxon>
        <taxon>Chordata</taxon>
        <taxon>Cephalochordata</taxon>
        <taxon>Leptocardii</taxon>
        <taxon>Amphioxiformes</taxon>
        <taxon>Branchiostomatidae</taxon>
        <taxon>Branchiostoma</taxon>
    </lineage>
</organism>
<sequence>MGSMRIFLGFLLLSTLLALMPESIGQDAAVVLKASLLANYDKSLRLVKFASTPVNVAVDISLRQIIELGINLSFTGGKSAGIPNQHLAAVGFSCLASIVVIRLSYSSPPSRPLPRWLRLLLLRYLARLFCMNTIAEEKHENHDKEGVYNSSDQENQTNQQSTTPNLGLDLSLREIVRYSREYSAGAREKKGEEADQDDWKMAVLVVDRALMFVVGLASIMVCVMLLR</sequence>
<keyword evidence="2" id="KW-1133">Transmembrane helix</keyword>
<dbReference type="GO" id="GO:0016020">
    <property type="term" value="C:membrane"/>
    <property type="evidence" value="ECO:0007669"/>
    <property type="project" value="InterPro"/>
</dbReference>
<dbReference type="InParanoid" id="C3YBE2"/>
<gene>
    <name evidence="4" type="ORF">BRAFLDRAFT_67529</name>
</gene>
<protein>
    <recommendedName>
        <fullName evidence="5">Neurotransmitter-gated ion-channel transmembrane domain-containing protein</fullName>
    </recommendedName>
</protein>
<evidence type="ECO:0008006" key="5">
    <source>
        <dbReference type="Google" id="ProtNLM"/>
    </source>
</evidence>
<evidence type="ECO:0000256" key="2">
    <source>
        <dbReference type="SAM" id="Phobius"/>
    </source>
</evidence>
<dbReference type="SUPFAM" id="SSF90112">
    <property type="entry name" value="Neurotransmitter-gated ion-channel transmembrane pore"/>
    <property type="match status" value="1"/>
</dbReference>
<keyword evidence="2" id="KW-0812">Transmembrane</keyword>
<dbReference type="EMBL" id="GG666497">
    <property type="protein sequence ID" value="EEN62299.1"/>
    <property type="molecule type" value="Genomic_DNA"/>
</dbReference>
<feature type="region of interest" description="Disordered" evidence="1">
    <location>
        <begin position="141"/>
        <end position="165"/>
    </location>
</feature>
<name>C3YBE2_BRAFL</name>
<evidence type="ECO:0000256" key="1">
    <source>
        <dbReference type="SAM" id="MobiDB-lite"/>
    </source>
</evidence>
<dbReference type="AlphaFoldDB" id="C3YBE2"/>
<dbReference type="GO" id="GO:0006811">
    <property type="term" value="P:monoatomic ion transport"/>
    <property type="evidence" value="ECO:0007669"/>
    <property type="project" value="InterPro"/>
</dbReference>
<evidence type="ECO:0000313" key="4">
    <source>
        <dbReference type="EMBL" id="EEN62299.1"/>
    </source>
</evidence>
<feature type="signal peptide" evidence="3">
    <location>
        <begin position="1"/>
        <end position="25"/>
    </location>
</feature>
<keyword evidence="2" id="KW-0472">Membrane</keyword>
<keyword evidence="3" id="KW-0732">Signal</keyword>